<evidence type="ECO:0000259" key="6">
    <source>
        <dbReference type="Pfam" id="PF00520"/>
    </source>
</evidence>
<feature type="transmembrane region" description="Helical" evidence="5">
    <location>
        <begin position="411"/>
        <end position="431"/>
    </location>
</feature>
<evidence type="ECO:0000313" key="7">
    <source>
        <dbReference type="EMBL" id="CAD8985403.1"/>
    </source>
</evidence>
<dbReference type="GO" id="GO:0006816">
    <property type="term" value="P:calcium ion transport"/>
    <property type="evidence" value="ECO:0007669"/>
    <property type="project" value="InterPro"/>
</dbReference>
<organism evidence="7">
    <name type="scientific">Hemiselmis andersenii</name>
    <name type="common">Cryptophyte alga</name>
    <dbReference type="NCBI Taxonomy" id="464988"/>
    <lineage>
        <taxon>Eukaryota</taxon>
        <taxon>Cryptophyceae</taxon>
        <taxon>Cryptomonadales</taxon>
        <taxon>Hemiselmidaceae</taxon>
        <taxon>Hemiselmis</taxon>
    </lineage>
</organism>
<feature type="transmembrane region" description="Helical" evidence="5">
    <location>
        <begin position="614"/>
        <end position="636"/>
    </location>
</feature>
<feature type="transmembrane region" description="Helical" evidence="5">
    <location>
        <begin position="683"/>
        <end position="709"/>
    </location>
</feature>
<evidence type="ECO:0000256" key="3">
    <source>
        <dbReference type="ARBA" id="ARBA00022989"/>
    </source>
</evidence>
<sequence>MVRTLKNSIRTMQPENKMMPTDPLDFNLVFRRATDRQKKKLRERQAEAVLEMEVMEMVFTLLRALDVVSPFLHKEILSLEQKGLSAAPVHNILNYYKNTAGSVEILRNNRVEKYVFRYNPAFSPADFSSVIDIESIMQEILMASRLSSPQRRLTELVRATVNMHFELQLMRTVDSWPRLGPTLRRLRYQSKNVEIAAFMLVVLLNIVLLFAYFYREEDLERLTSQAWNVTSHGRGGEATLNGQGEDQTLPYVSAGLKYLSYNRELDMMVITAILSVILLPLHLAILIEYLCYSLPVKLNKRYSREGKMPELSIFDGRIDKGINLGLSMRNDKNSLHTMSTSAATSAQEHAVKAVGWRVWVYKFIDQNEPTGGAWTFLMIVLTMFEIIISAMEDFYWNDPVRDEQWIDMVALVDWVCIAIFLLDLAIRVWCIRSEFFFTRERVKHGTVQRFERRWRQFNIFDASVVLAWAALTVVKEFQPISSSLTSCLLWLRMARVVRALLLLRKVGKRIMDMGVARDDTSDREKQKKEKGRWSAWFLCGVHVVTDLRFLSILVYIVSTLLATIGVLRHMVNGQERFSVVFNPIWYCIGLVEMVRRMPTIPNVFRAITIQRAQLLQTAALGVYVIYLFGMVAFIFIPVAMSDAHGASCTTGIQCFFLIFEIGLAKSDVSEGMLPIDYEDSYYALYYFFVVAFFILITLVLLNVIFGIIIDSFGQLRGAQEEVTKQMHNECFICGKDRHAFNDPSVNSTFHAHINQEHRVWDYICFIVYVVLKNTTELTGTEQFVIEELRQVSFVSLWSRMWL</sequence>
<dbReference type="InterPro" id="IPR015925">
    <property type="entry name" value="Ryanodine_IP3_receptor"/>
</dbReference>
<reference evidence="7" key="1">
    <citation type="submission" date="2021-01" db="EMBL/GenBank/DDBJ databases">
        <authorList>
            <person name="Corre E."/>
            <person name="Pelletier E."/>
            <person name="Niang G."/>
            <person name="Scheremetjew M."/>
            <person name="Finn R."/>
            <person name="Kale V."/>
            <person name="Holt S."/>
            <person name="Cochrane G."/>
            <person name="Meng A."/>
            <person name="Brown T."/>
            <person name="Cohen L."/>
        </authorList>
    </citation>
    <scope>NUCLEOTIDE SEQUENCE</scope>
    <source>
        <strain evidence="7">CCMP644</strain>
    </source>
</reference>
<feature type="transmembrane region" description="Helical" evidence="5">
    <location>
        <begin position="371"/>
        <end position="391"/>
    </location>
</feature>
<name>A0A7S1HM23_HEMAN</name>
<comment type="subcellular location">
    <subcellularLocation>
        <location evidence="1">Membrane</location>
        <topology evidence="1">Multi-pass membrane protein</topology>
    </subcellularLocation>
</comment>
<dbReference type="GO" id="GO:0005216">
    <property type="term" value="F:monoatomic ion channel activity"/>
    <property type="evidence" value="ECO:0007669"/>
    <property type="project" value="InterPro"/>
</dbReference>
<accession>A0A7S1HM23</accession>
<feature type="transmembrane region" description="Helical" evidence="5">
    <location>
        <begin position="193"/>
        <end position="214"/>
    </location>
</feature>
<dbReference type="PANTHER" id="PTHR13715">
    <property type="entry name" value="RYANODINE RECEPTOR AND IP3 RECEPTOR"/>
    <property type="match status" value="1"/>
</dbReference>
<feature type="transmembrane region" description="Helical" evidence="5">
    <location>
        <begin position="267"/>
        <end position="292"/>
    </location>
</feature>
<proteinExistence type="predicted"/>
<dbReference type="Gene3D" id="1.10.287.70">
    <property type="match status" value="1"/>
</dbReference>
<evidence type="ECO:0000256" key="2">
    <source>
        <dbReference type="ARBA" id="ARBA00022692"/>
    </source>
</evidence>
<dbReference type="InterPro" id="IPR027359">
    <property type="entry name" value="Volt_channel_dom_sf"/>
</dbReference>
<keyword evidence="3 5" id="KW-1133">Transmembrane helix</keyword>
<dbReference type="AlphaFoldDB" id="A0A7S1HM23"/>
<dbReference type="GO" id="GO:0016020">
    <property type="term" value="C:membrane"/>
    <property type="evidence" value="ECO:0007669"/>
    <property type="project" value="UniProtKB-SubCell"/>
</dbReference>
<keyword evidence="4 5" id="KW-0472">Membrane</keyword>
<dbReference type="InterPro" id="IPR005821">
    <property type="entry name" value="Ion_trans_dom"/>
</dbReference>
<keyword evidence="2 5" id="KW-0812">Transmembrane</keyword>
<evidence type="ECO:0000256" key="1">
    <source>
        <dbReference type="ARBA" id="ARBA00004141"/>
    </source>
</evidence>
<evidence type="ECO:0000256" key="5">
    <source>
        <dbReference type="SAM" id="Phobius"/>
    </source>
</evidence>
<feature type="domain" description="Ion transport" evidence="6">
    <location>
        <begin position="373"/>
        <end position="508"/>
    </location>
</feature>
<dbReference type="Gene3D" id="1.20.120.350">
    <property type="entry name" value="Voltage-gated potassium channels. Chain C"/>
    <property type="match status" value="1"/>
</dbReference>
<evidence type="ECO:0000256" key="4">
    <source>
        <dbReference type="ARBA" id="ARBA00023136"/>
    </source>
</evidence>
<feature type="domain" description="Ion transport" evidence="6">
    <location>
        <begin position="548"/>
        <end position="717"/>
    </location>
</feature>
<gene>
    <name evidence="7" type="ORF">HAND00432_LOCUS36416</name>
</gene>
<dbReference type="Pfam" id="PF00520">
    <property type="entry name" value="Ion_trans"/>
    <property type="match status" value="2"/>
</dbReference>
<protein>
    <recommendedName>
        <fullName evidence="6">Ion transport domain-containing protein</fullName>
    </recommendedName>
</protein>
<dbReference type="PANTHER" id="PTHR13715:SF99">
    <property type="entry name" value="INOSITOL 1,4,5-TRISPHOSPHATE RECEPTOR-LIKE PROTEIN A"/>
    <property type="match status" value="1"/>
</dbReference>
<feature type="transmembrane region" description="Helical" evidence="5">
    <location>
        <begin position="577"/>
        <end position="594"/>
    </location>
</feature>
<dbReference type="EMBL" id="HBFX01060482">
    <property type="protein sequence ID" value="CAD8985403.1"/>
    <property type="molecule type" value="Transcribed_RNA"/>
</dbReference>